<evidence type="ECO:0000256" key="1">
    <source>
        <dbReference type="SAM" id="SignalP"/>
    </source>
</evidence>
<evidence type="ECO:0000313" key="2">
    <source>
        <dbReference type="EMBL" id="QEE50037.1"/>
    </source>
</evidence>
<dbReference type="KEGG" id="fak:FUA48_10725"/>
<dbReference type="OrthoDB" id="9820920at2"/>
<reference evidence="2 3" key="1">
    <citation type="submission" date="2019-08" db="EMBL/GenBank/DDBJ databases">
        <title>Flavobacterium alkalisoli sp. nov., isolated from rhizosphere soil of Suaeda salsa.</title>
        <authorList>
            <person name="Sun J.-Q."/>
            <person name="Xu L."/>
        </authorList>
    </citation>
    <scope>NUCLEOTIDE SEQUENCE [LARGE SCALE GENOMIC DNA]</scope>
    <source>
        <strain evidence="2 3">XS-5</strain>
    </source>
</reference>
<organism evidence="2 3">
    <name type="scientific">Flavobacterium alkalisoli</name>
    <dbReference type="NCBI Taxonomy" id="2602769"/>
    <lineage>
        <taxon>Bacteria</taxon>
        <taxon>Pseudomonadati</taxon>
        <taxon>Bacteroidota</taxon>
        <taxon>Flavobacteriia</taxon>
        <taxon>Flavobacteriales</taxon>
        <taxon>Flavobacteriaceae</taxon>
        <taxon>Flavobacterium</taxon>
    </lineage>
</organism>
<gene>
    <name evidence="2" type="ORF">FUA48_10725</name>
</gene>
<dbReference type="PROSITE" id="PS51257">
    <property type="entry name" value="PROKAR_LIPOPROTEIN"/>
    <property type="match status" value="1"/>
</dbReference>
<keyword evidence="1" id="KW-0732">Signal</keyword>
<proteinExistence type="predicted"/>
<feature type="signal peptide" evidence="1">
    <location>
        <begin position="1"/>
        <end position="18"/>
    </location>
</feature>
<dbReference type="Proteomes" id="UP000321222">
    <property type="component" value="Chromosome"/>
</dbReference>
<keyword evidence="3" id="KW-1185">Reference proteome</keyword>
<sequence length="202" mass="22367">MKKAMYFATLAIFGTAMVSCSNNQSDNNETNAQEVTAKQADNLKFDNLGDGIAKGLAASFKDMDFSKLFVYDNAADLKAKSDKTFAEMITEARDLIEEREDITDLVSTIEIKAGEAHLKELIFLENSVKKDLVVYKDRNGVEEKSSGVYTTPNNFTLLTNDLENNSTVVSDYLTNNLKADGDSFTFELRVNSGKASVYVYKA</sequence>
<evidence type="ECO:0000313" key="3">
    <source>
        <dbReference type="Proteomes" id="UP000321222"/>
    </source>
</evidence>
<protein>
    <recommendedName>
        <fullName evidence="4">Lipoprotein</fullName>
    </recommendedName>
</protein>
<dbReference type="RefSeq" id="WP_147583528.1">
    <property type="nucleotide sequence ID" value="NZ_CP042831.1"/>
</dbReference>
<dbReference type="EMBL" id="CP042831">
    <property type="protein sequence ID" value="QEE50037.1"/>
    <property type="molecule type" value="Genomic_DNA"/>
</dbReference>
<name>A0A5B9FZ24_9FLAO</name>
<dbReference type="AlphaFoldDB" id="A0A5B9FZ24"/>
<accession>A0A5B9FZ24</accession>
<evidence type="ECO:0008006" key="4">
    <source>
        <dbReference type="Google" id="ProtNLM"/>
    </source>
</evidence>
<feature type="chain" id="PRO_5022722259" description="Lipoprotein" evidence="1">
    <location>
        <begin position="19"/>
        <end position="202"/>
    </location>
</feature>